<evidence type="ECO:0000313" key="2">
    <source>
        <dbReference type="EMBL" id="KAH9360346.1"/>
    </source>
</evidence>
<dbReference type="Proteomes" id="UP000821853">
    <property type="component" value="Chromosome 1"/>
</dbReference>
<protein>
    <recommendedName>
        <fullName evidence="1">Nose resistant-to-fluoxetine protein N-terminal domain-containing protein</fullName>
    </recommendedName>
</protein>
<comment type="caution">
    <text evidence="2">The sequence shown here is derived from an EMBL/GenBank/DDBJ whole genome shotgun (WGS) entry which is preliminary data.</text>
</comment>
<dbReference type="AlphaFoldDB" id="A0A9J6FBE0"/>
<proteinExistence type="predicted"/>
<accession>A0A9J6FBE0</accession>
<keyword evidence="3" id="KW-1185">Reference proteome</keyword>
<name>A0A9J6FBE0_HAELO</name>
<dbReference type="EMBL" id="JABSTR010000001">
    <property type="protein sequence ID" value="KAH9360346.1"/>
    <property type="molecule type" value="Genomic_DNA"/>
</dbReference>
<sequence length="62" mass="7124">MFTGTITELGAFDECLQTVVRDRHSGRELVRAQYCSLYMKPANDSSLYEQLEPAFLMTHPRV</sequence>
<reference evidence="2 3" key="1">
    <citation type="journal article" date="2020" name="Cell">
        <title>Large-Scale Comparative Analyses of Tick Genomes Elucidate Their Genetic Diversity and Vector Capacities.</title>
        <authorList>
            <consortium name="Tick Genome and Microbiome Consortium (TIGMIC)"/>
            <person name="Jia N."/>
            <person name="Wang J."/>
            <person name="Shi W."/>
            <person name="Du L."/>
            <person name="Sun Y."/>
            <person name="Zhan W."/>
            <person name="Jiang J.F."/>
            <person name="Wang Q."/>
            <person name="Zhang B."/>
            <person name="Ji P."/>
            <person name="Bell-Sakyi L."/>
            <person name="Cui X.M."/>
            <person name="Yuan T.T."/>
            <person name="Jiang B.G."/>
            <person name="Yang W.F."/>
            <person name="Lam T.T."/>
            <person name="Chang Q.C."/>
            <person name="Ding S.J."/>
            <person name="Wang X.J."/>
            <person name="Zhu J.G."/>
            <person name="Ruan X.D."/>
            <person name="Zhao L."/>
            <person name="Wei J.T."/>
            <person name="Ye R.Z."/>
            <person name="Que T.C."/>
            <person name="Du C.H."/>
            <person name="Zhou Y.H."/>
            <person name="Cheng J.X."/>
            <person name="Dai P.F."/>
            <person name="Guo W.B."/>
            <person name="Han X.H."/>
            <person name="Huang E.J."/>
            <person name="Li L.F."/>
            <person name="Wei W."/>
            <person name="Gao Y.C."/>
            <person name="Liu J.Z."/>
            <person name="Shao H.Z."/>
            <person name="Wang X."/>
            <person name="Wang C.C."/>
            <person name="Yang T.C."/>
            <person name="Huo Q.B."/>
            <person name="Li W."/>
            <person name="Chen H.Y."/>
            <person name="Chen S.E."/>
            <person name="Zhou L.G."/>
            <person name="Ni X.B."/>
            <person name="Tian J.H."/>
            <person name="Sheng Y."/>
            <person name="Liu T."/>
            <person name="Pan Y.S."/>
            <person name="Xia L.Y."/>
            <person name="Li J."/>
            <person name="Zhao F."/>
            <person name="Cao W.C."/>
        </authorList>
    </citation>
    <scope>NUCLEOTIDE SEQUENCE [LARGE SCALE GENOMIC DNA]</scope>
    <source>
        <strain evidence="2">HaeL-2018</strain>
    </source>
</reference>
<gene>
    <name evidence="2" type="ORF">HPB48_003541</name>
</gene>
<dbReference type="VEuPathDB" id="VectorBase:HLOH_052443"/>
<evidence type="ECO:0000259" key="1">
    <source>
        <dbReference type="Pfam" id="PF20146"/>
    </source>
</evidence>
<dbReference type="InterPro" id="IPR006621">
    <property type="entry name" value="Nose-resist-to-fluoxetine_N"/>
</dbReference>
<dbReference type="OrthoDB" id="4794873at2759"/>
<dbReference type="Pfam" id="PF20146">
    <property type="entry name" value="NRF"/>
    <property type="match status" value="1"/>
</dbReference>
<organism evidence="2 3">
    <name type="scientific">Haemaphysalis longicornis</name>
    <name type="common">Bush tick</name>
    <dbReference type="NCBI Taxonomy" id="44386"/>
    <lineage>
        <taxon>Eukaryota</taxon>
        <taxon>Metazoa</taxon>
        <taxon>Ecdysozoa</taxon>
        <taxon>Arthropoda</taxon>
        <taxon>Chelicerata</taxon>
        <taxon>Arachnida</taxon>
        <taxon>Acari</taxon>
        <taxon>Parasitiformes</taxon>
        <taxon>Ixodida</taxon>
        <taxon>Ixodoidea</taxon>
        <taxon>Ixodidae</taxon>
        <taxon>Haemaphysalinae</taxon>
        <taxon>Haemaphysalis</taxon>
    </lineage>
</organism>
<feature type="domain" description="Nose resistant-to-fluoxetine protein N-terminal" evidence="1">
    <location>
        <begin position="1"/>
        <end position="42"/>
    </location>
</feature>
<evidence type="ECO:0000313" key="3">
    <source>
        <dbReference type="Proteomes" id="UP000821853"/>
    </source>
</evidence>